<dbReference type="PANTHER" id="PTHR39418:SF1">
    <property type="entry name" value="DEHYDROGENASE"/>
    <property type="match status" value="1"/>
</dbReference>
<evidence type="ECO:0000256" key="5">
    <source>
        <dbReference type="ARBA" id="ARBA00033753"/>
    </source>
</evidence>
<dbReference type="CDD" id="cd09281">
    <property type="entry name" value="UPF0066"/>
    <property type="match status" value="1"/>
</dbReference>
<keyword evidence="2" id="KW-0479">Metal-binding</keyword>
<dbReference type="InterPro" id="IPR003814">
    <property type="entry name" value="FmdEsu_dom"/>
</dbReference>
<evidence type="ECO:0000313" key="7">
    <source>
        <dbReference type="EMBL" id="TDS24321.1"/>
    </source>
</evidence>
<dbReference type="Pfam" id="PF01258">
    <property type="entry name" value="zf-dskA_traR"/>
    <property type="match status" value="1"/>
</dbReference>
<organism evidence="7 8">
    <name type="scientific">Halanaerobium congolense</name>
    <dbReference type="NCBI Taxonomy" id="54121"/>
    <lineage>
        <taxon>Bacteria</taxon>
        <taxon>Bacillati</taxon>
        <taxon>Bacillota</taxon>
        <taxon>Clostridia</taxon>
        <taxon>Halanaerobiales</taxon>
        <taxon>Halanaerobiaceae</taxon>
        <taxon>Halanaerobium</taxon>
    </lineage>
</organism>
<protein>
    <submittedName>
        <fullName evidence="7">Formylmethanofuran dehydrogenase subunit E</fullName>
    </submittedName>
</protein>
<feature type="domain" description="TsaA-like" evidence="6">
    <location>
        <begin position="3"/>
        <end position="129"/>
    </location>
</feature>
<evidence type="ECO:0000256" key="2">
    <source>
        <dbReference type="ARBA" id="ARBA00022723"/>
    </source>
</evidence>
<dbReference type="GO" id="GO:0008270">
    <property type="term" value="F:zinc ion binding"/>
    <property type="evidence" value="ECO:0007669"/>
    <property type="project" value="UniProtKB-KW"/>
</dbReference>
<evidence type="ECO:0000259" key="6">
    <source>
        <dbReference type="PROSITE" id="PS51668"/>
    </source>
</evidence>
<comment type="similarity">
    <text evidence="5">Belongs to the tRNA methyltransferase O family.</text>
</comment>
<evidence type="ECO:0000313" key="8">
    <source>
        <dbReference type="Proteomes" id="UP000295758"/>
    </source>
</evidence>
<dbReference type="InterPro" id="IPR000962">
    <property type="entry name" value="Znf_DskA_TraR"/>
</dbReference>
<dbReference type="Pfam" id="PF01980">
    <property type="entry name" value="TrmO_N"/>
    <property type="match status" value="1"/>
</dbReference>
<proteinExistence type="inferred from homology"/>
<keyword evidence="4" id="KW-0862">Zinc</keyword>
<dbReference type="EMBL" id="SOAA01000072">
    <property type="protein sequence ID" value="TDS24321.1"/>
    <property type="molecule type" value="Genomic_DNA"/>
</dbReference>
<dbReference type="Proteomes" id="UP000295758">
    <property type="component" value="Unassembled WGS sequence"/>
</dbReference>
<dbReference type="InterPro" id="IPR053194">
    <property type="entry name" value="tRNA_methyltr_O"/>
</dbReference>
<dbReference type="CDD" id="cd08368">
    <property type="entry name" value="LIM"/>
    <property type="match status" value="1"/>
</dbReference>
<dbReference type="Pfam" id="PF02663">
    <property type="entry name" value="FmdE"/>
    <property type="match status" value="1"/>
</dbReference>
<keyword evidence="3" id="KW-0863">Zinc-finger</keyword>
<name>A0A4R7DU10_9FIRM</name>
<dbReference type="PANTHER" id="PTHR39418">
    <property type="entry name" value="DEHYDROGENASE-RELATED"/>
    <property type="match status" value="1"/>
</dbReference>
<evidence type="ECO:0000256" key="3">
    <source>
        <dbReference type="ARBA" id="ARBA00022771"/>
    </source>
</evidence>
<dbReference type="InterPro" id="IPR036414">
    <property type="entry name" value="YaeB_N_sf"/>
</dbReference>
<dbReference type="AlphaFoldDB" id="A0A4R7DU10"/>
<sequence length="361" mass="41411">MKITEIGKVINKHKYPVDPDEMKKTKSIIKIREEFADGLDKIKNYEYLKIVFYFHKSEDYDLISSRRKGPVRGVFTSRSPKRPSPIGITTVELLKREGNLLYVYGLDAIDQTPIIDIKPYISFMDDPSLSLQKETPRYKINNMINYQNRNELLLKSGELHGHFCPYLALGVMAAADGLNKLGLTNNDGMEDVMAVVETNSCFSDGIQFVGGTTFGNNSLIYRDFGKTAVTFLSRNNPENNMRYYLANNDFIAEDYPETNNLFKKVIAERNGSKEEVEKMKKLWQEIAFSIIEEEAENYFKIEKNINIELPDYAPIFGDNYCSRCGEKLMDSKIVEKNNKILCRDCSENSYFQLDGSGIIKK</sequence>
<dbReference type="Gene3D" id="2.40.30.70">
    <property type="entry name" value="YaeB-like"/>
    <property type="match status" value="1"/>
</dbReference>
<evidence type="ECO:0000256" key="4">
    <source>
        <dbReference type="ARBA" id="ARBA00022833"/>
    </source>
</evidence>
<accession>A0A4R7DU10</accession>
<keyword evidence="1" id="KW-0949">S-adenosyl-L-methionine</keyword>
<evidence type="ECO:0000256" key="1">
    <source>
        <dbReference type="ARBA" id="ARBA00022691"/>
    </source>
</evidence>
<dbReference type="Gene3D" id="3.30.1330.130">
    <property type="match status" value="1"/>
</dbReference>
<dbReference type="RefSeq" id="WP_133618584.1">
    <property type="nucleotide sequence ID" value="NZ_SOAA01000072.1"/>
</dbReference>
<dbReference type="PROSITE" id="PS51668">
    <property type="entry name" value="TSAA_2"/>
    <property type="match status" value="1"/>
</dbReference>
<comment type="caution">
    <text evidence="7">The sequence shown here is derived from an EMBL/GenBank/DDBJ whole genome shotgun (WGS) entry which is preliminary data.</text>
</comment>
<gene>
    <name evidence="7" type="ORF">BY453_1722</name>
</gene>
<dbReference type="InterPro" id="IPR023370">
    <property type="entry name" value="TrmO-like_N"/>
</dbReference>
<dbReference type="NCBIfam" id="TIGR00104">
    <property type="entry name" value="tRNA_TsaA"/>
    <property type="match status" value="1"/>
</dbReference>
<dbReference type="SUPFAM" id="SSF143555">
    <property type="entry name" value="FwdE-like"/>
    <property type="match status" value="1"/>
</dbReference>
<reference evidence="7 8" key="1">
    <citation type="submission" date="2019-03" db="EMBL/GenBank/DDBJ databases">
        <title>Deep subsurface shale carbon reservoir microbial communities from Ohio and West Virginia, USA.</title>
        <authorList>
            <person name="Wrighton K."/>
        </authorList>
    </citation>
    <scope>NUCLEOTIDE SEQUENCE [LARGE SCALE GENOMIC DNA]</scope>
    <source>
        <strain evidence="7 8">UTICA-S4D12</strain>
    </source>
</reference>
<dbReference type="InterPro" id="IPR036413">
    <property type="entry name" value="YaeB-like_sf"/>
</dbReference>
<dbReference type="SUPFAM" id="SSF118196">
    <property type="entry name" value="YaeB-like"/>
    <property type="match status" value="1"/>
</dbReference>